<evidence type="ECO:0000313" key="2">
    <source>
        <dbReference type="EMBL" id="OEV05151.1"/>
    </source>
</evidence>
<dbReference type="EMBL" id="LJGU01000104">
    <property type="protein sequence ID" value="OEV05151.1"/>
    <property type="molecule type" value="Genomic_DNA"/>
</dbReference>
<protein>
    <submittedName>
        <fullName evidence="2">Uncharacterized protein</fullName>
    </submittedName>
</protein>
<dbReference type="SUPFAM" id="SSF48452">
    <property type="entry name" value="TPR-like"/>
    <property type="match status" value="1"/>
</dbReference>
<accession>A0A1E7KMV2</accession>
<name>A0A1E7KMV2_9ACTN</name>
<sequence>MAESADEDVNARLVRAAELLEECVWRFWEDRNTDGIAGRISEARACYDAVDDATASEPGENTEEAPAGPELADLGFSGPGLPGAESGATVNAATVALGRSTAATLALRLCVDVDHDLNSGWDHDTEPPPLGGMAEEDPDGASEPFVAEAVSAARAALEADPDDPMAPLQLGHALAWSGDRDGAVAAYEKALWRDPWDGLARDCLRALEVSTPDPPPADLVRRRRYGFVLLRHEARASNSEWLTHHRLFGSVAAARADAEDVLRSSAGDLRRAELPDRLGLVLEVHRPSRPIARHDLVTLIPAEPDGGPFVIDWSTVPVDEPIEMPLPPGRMLRMGGETCFCYGTAKAPAHN</sequence>
<evidence type="ECO:0000313" key="3">
    <source>
        <dbReference type="Proteomes" id="UP000176101"/>
    </source>
</evidence>
<feature type="region of interest" description="Disordered" evidence="1">
    <location>
        <begin position="120"/>
        <end position="141"/>
    </location>
</feature>
<reference evidence="2 3" key="1">
    <citation type="journal article" date="2016" name="Front. Microbiol.">
        <title>Comparative Genomics Analysis of Streptomyces Species Reveals Their Adaptation to the Marine Environment and Their Diversity at the Genomic Level.</title>
        <authorList>
            <person name="Tian X."/>
            <person name="Zhang Z."/>
            <person name="Yang T."/>
            <person name="Chen M."/>
            <person name="Li J."/>
            <person name="Chen F."/>
            <person name="Yang J."/>
            <person name="Li W."/>
            <person name="Zhang B."/>
            <person name="Zhang Z."/>
            <person name="Wu J."/>
            <person name="Zhang C."/>
            <person name="Long L."/>
            <person name="Xiao J."/>
        </authorList>
    </citation>
    <scope>NUCLEOTIDE SEQUENCE [LARGE SCALE GENOMIC DNA]</scope>
    <source>
        <strain evidence="2 3">SCSIO 02100</strain>
    </source>
</reference>
<dbReference type="OrthoDB" id="3526901at2"/>
<dbReference type="Proteomes" id="UP000176101">
    <property type="component" value="Unassembled WGS sequence"/>
</dbReference>
<comment type="caution">
    <text evidence="2">The sequence shown here is derived from an EMBL/GenBank/DDBJ whole genome shotgun (WGS) entry which is preliminary data.</text>
</comment>
<dbReference type="Gene3D" id="1.25.40.10">
    <property type="entry name" value="Tetratricopeptide repeat domain"/>
    <property type="match status" value="1"/>
</dbReference>
<keyword evidence="3" id="KW-1185">Reference proteome</keyword>
<dbReference type="InterPro" id="IPR011990">
    <property type="entry name" value="TPR-like_helical_dom_sf"/>
</dbReference>
<proteinExistence type="predicted"/>
<organism evidence="2 3">
    <name type="scientific">Streptomyces oceani</name>
    <dbReference type="NCBI Taxonomy" id="1075402"/>
    <lineage>
        <taxon>Bacteria</taxon>
        <taxon>Bacillati</taxon>
        <taxon>Actinomycetota</taxon>
        <taxon>Actinomycetes</taxon>
        <taxon>Kitasatosporales</taxon>
        <taxon>Streptomycetaceae</taxon>
        <taxon>Streptomyces</taxon>
    </lineage>
</organism>
<dbReference type="AlphaFoldDB" id="A0A1E7KMV2"/>
<dbReference type="PATRIC" id="fig|1075402.3.peg.3448"/>
<dbReference type="RefSeq" id="WP_070195182.1">
    <property type="nucleotide sequence ID" value="NZ_LJGU01000104.1"/>
</dbReference>
<evidence type="ECO:0000256" key="1">
    <source>
        <dbReference type="SAM" id="MobiDB-lite"/>
    </source>
</evidence>
<gene>
    <name evidence="2" type="ORF">AN216_03975</name>
</gene>